<comment type="similarity">
    <text evidence="1">Belongs to the PEP-utilizing enzyme family.</text>
</comment>
<feature type="domain" description="Pyruvate phosphate dikinase AMP/ATP-binding" evidence="4">
    <location>
        <begin position="153"/>
        <end position="414"/>
    </location>
</feature>
<dbReference type="AlphaFoldDB" id="A0A2R5GV12"/>
<dbReference type="Gene3D" id="3.50.30.10">
    <property type="entry name" value="Phosphohistidine domain"/>
    <property type="match status" value="1"/>
</dbReference>
<proteinExistence type="inferred from homology"/>
<keyword evidence="3" id="KW-1133">Transmembrane helix</keyword>
<reference evidence="5 6" key="1">
    <citation type="submission" date="2017-12" db="EMBL/GenBank/DDBJ databases">
        <title>Sequencing, de novo assembly and annotation of complete genome of a new Thraustochytrid species, strain FCC1311.</title>
        <authorList>
            <person name="Sedici K."/>
            <person name="Godart F."/>
            <person name="Aiese Cigliano R."/>
            <person name="Sanseverino W."/>
            <person name="Barakat M."/>
            <person name="Ortet P."/>
            <person name="Marechal E."/>
            <person name="Cagnac O."/>
            <person name="Amato A."/>
        </authorList>
    </citation>
    <scope>NUCLEOTIDE SEQUENCE [LARGE SCALE GENOMIC DNA]</scope>
</reference>
<evidence type="ECO:0000256" key="3">
    <source>
        <dbReference type="SAM" id="Phobius"/>
    </source>
</evidence>
<dbReference type="InParanoid" id="A0A2R5GV12"/>
<feature type="transmembrane region" description="Helical" evidence="3">
    <location>
        <begin position="20"/>
        <end position="41"/>
    </location>
</feature>
<evidence type="ECO:0000256" key="2">
    <source>
        <dbReference type="SAM" id="MobiDB-lite"/>
    </source>
</evidence>
<dbReference type="SUPFAM" id="SSF56059">
    <property type="entry name" value="Glutathione synthetase ATP-binding domain-like"/>
    <property type="match status" value="1"/>
</dbReference>
<protein>
    <submittedName>
        <fullName evidence="5">Pyruvate, phosphate dikinase</fullName>
    </submittedName>
</protein>
<dbReference type="OrthoDB" id="6123450at2759"/>
<evidence type="ECO:0000259" key="4">
    <source>
        <dbReference type="Pfam" id="PF01326"/>
    </source>
</evidence>
<dbReference type="GO" id="GO:0016301">
    <property type="term" value="F:kinase activity"/>
    <property type="evidence" value="ECO:0007669"/>
    <property type="project" value="UniProtKB-KW"/>
</dbReference>
<comment type="caution">
    <text evidence="5">The sequence shown here is derived from an EMBL/GenBank/DDBJ whole genome shotgun (WGS) entry which is preliminary data.</text>
</comment>
<name>A0A2R5GV12_9STRA</name>
<dbReference type="InterPro" id="IPR013815">
    <property type="entry name" value="ATP_grasp_subdomain_1"/>
</dbReference>
<evidence type="ECO:0000313" key="6">
    <source>
        <dbReference type="Proteomes" id="UP000241890"/>
    </source>
</evidence>
<keyword evidence="5" id="KW-0808">Transferase</keyword>
<dbReference type="EMBL" id="BEYU01000122">
    <property type="protein sequence ID" value="GBG32493.1"/>
    <property type="molecule type" value="Genomic_DNA"/>
</dbReference>
<dbReference type="InterPro" id="IPR051549">
    <property type="entry name" value="PEP_Utilizing_Enz"/>
</dbReference>
<keyword evidence="6" id="KW-1185">Reference proteome</keyword>
<keyword evidence="3" id="KW-0472">Membrane</keyword>
<evidence type="ECO:0000313" key="5">
    <source>
        <dbReference type="EMBL" id="GBG32493.1"/>
    </source>
</evidence>
<feature type="region of interest" description="Disordered" evidence="2">
    <location>
        <begin position="881"/>
        <end position="908"/>
    </location>
</feature>
<dbReference type="Gene3D" id="3.30.1490.20">
    <property type="entry name" value="ATP-grasp fold, A domain"/>
    <property type="match status" value="2"/>
</dbReference>
<keyword evidence="5" id="KW-0670">Pyruvate</keyword>
<evidence type="ECO:0000256" key="1">
    <source>
        <dbReference type="ARBA" id="ARBA00007837"/>
    </source>
</evidence>
<organism evidence="5 6">
    <name type="scientific">Hondaea fermentalgiana</name>
    <dbReference type="NCBI Taxonomy" id="2315210"/>
    <lineage>
        <taxon>Eukaryota</taxon>
        <taxon>Sar</taxon>
        <taxon>Stramenopiles</taxon>
        <taxon>Bigyra</taxon>
        <taxon>Labyrinthulomycetes</taxon>
        <taxon>Thraustochytrida</taxon>
        <taxon>Thraustochytriidae</taxon>
        <taxon>Hondaea</taxon>
    </lineage>
</organism>
<keyword evidence="5" id="KW-0418">Kinase</keyword>
<accession>A0A2R5GV12</accession>
<dbReference type="GO" id="GO:0005524">
    <property type="term" value="F:ATP binding"/>
    <property type="evidence" value="ECO:0007669"/>
    <property type="project" value="InterPro"/>
</dbReference>
<gene>
    <name evidence="5" type="ORF">FCC1311_087182</name>
</gene>
<dbReference type="Proteomes" id="UP000241890">
    <property type="component" value="Unassembled WGS sequence"/>
</dbReference>
<dbReference type="PANTHER" id="PTHR43615">
    <property type="entry name" value="PHOSPHOENOLPYRUVATE SYNTHASE-RELATED"/>
    <property type="match status" value="1"/>
</dbReference>
<dbReference type="Gene3D" id="3.30.470.20">
    <property type="entry name" value="ATP-grasp fold, B domain"/>
    <property type="match status" value="1"/>
</dbReference>
<dbReference type="Pfam" id="PF01326">
    <property type="entry name" value="PPDK_N"/>
    <property type="match status" value="2"/>
</dbReference>
<sequence>MASRAGTDVLSWPATAPTHVPTLAFATVVTVAMLGVMAAALRAELVRQRVPLDEVAARKRKRDEELQRRITACEAARRSLDTKRKKITSNRGTKKSALVLGFQEICKDDADLVGGKGAHLGELASAGLPVPAGFCVTSSAFASAHQGSQDQRARVRQAIEEAYKALEGGNAVVAVRSSATCEDAEAASFAGQLESYLGLRGMDQIWPAVLKCWDSLTAQRVEAYTRALGSASGNGTIACCVVIQIMVDATSAGVLFTANPVTGSRDEAVVTSSWGLGEAVVGDLVTPDSWIVDRASLDVKMSVISTEKSRMHVIDRSSYAGSKIVKVQPKERREAASLSEEDVRELVRLGNRVQDLYDSPRDIEWAIQDTLQASLSSLPSSSSSSSSSSSRLFLLQARPVTTYLQGDEKDSQDDAPSMNEFDSTCRSGDWVTTCNAREMFPGAGTPLSISTFGRAANFALQAMHFSFGVRDDIDEKEGVVAWFHGCQFLNMTNTLRRMCGGMVGASLAKENGEMSILGRINTKCSVEDIVAVNMPRYASLGRQLVNGMRYVATSLLAVPLRVPRLRTRLAEVRARQLGADDVHETSPFRDDPAALWAAIDSEMPQYLAQWADGVTVSSVSAAFMLAVMKLLCLGAPTMTAWSTEAVAEVSCLIASAGSQEDVAESCDAVQSLDAVADFLVSDPKLARSYIEMDPHDLLGPLRASCDPFVQLLERHGHRCIKEAEMRTLEWAEDPLPLIRQIQASVRARLQASCAGDPTKMKMKIAPSVNEVLVRNKHLWAPQRWLLRRAAALARAGVRNRELGKSLCVAFHTELKRGYRRLGKQLTSRGRLPDADLVFFFTHDELGILAQSPCGMEEEMARMRLRAIQRRRLLPAQERLTFKDLHQGKPMPDADAAIGERGGDEGSDTDIKALTGTPVCTGIAQGPARVVRTLAEAQSMQAGEILICPQTDVGWTPMLRMDGAKGTVEVVDNADT</sequence>
<feature type="region of interest" description="Disordered" evidence="2">
    <location>
        <begin position="404"/>
        <end position="423"/>
    </location>
</feature>
<keyword evidence="3" id="KW-0812">Transmembrane</keyword>
<feature type="domain" description="Pyruvate phosphate dikinase AMP/ATP-binding" evidence="4">
    <location>
        <begin position="111"/>
        <end position="144"/>
    </location>
</feature>
<dbReference type="PANTHER" id="PTHR43615:SF1">
    <property type="entry name" value="PPDK_N DOMAIN-CONTAINING PROTEIN"/>
    <property type="match status" value="1"/>
</dbReference>
<dbReference type="InterPro" id="IPR002192">
    <property type="entry name" value="PPDK_AMP/ATP-bd"/>
</dbReference>